<evidence type="ECO:0000256" key="1">
    <source>
        <dbReference type="ARBA" id="ARBA00004370"/>
    </source>
</evidence>
<dbReference type="GO" id="GO:0005044">
    <property type="term" value="F:scavenger receptor activity"/>
    <property type="evidence" value="ECO:0007669"/>
    <property type="project" value="TreeGrafter"/>
</dbReference>
<evidence type="ECO:0000313" key="8">
    <source>
        <dbReference type="EMBL" id="KAJ0395656.1"/>
    </source>
</evidence>
<dbReference type="Pfam" id="PF01130">
    <property type="entry name" value="CD36"/>
    <property type="match status" value="2"/>
</dbReference>
<sequence length="706" mass="75830">MKGADGIGPSAGSSQPQQKRGCCSALVIGRILIVLGIICTVGAVLVGLAIPRAVTKRIESSVVICKQADVDKQSFLDPHGDCEDCVPYYYGLSLFNVTNLEDYLVNGAKLKVQEIGPYVYRRRQLKVGVVLEDNGNRLSYKTYSYHTFVAEKSCKGCSEADTAVSWDTSYLNVISSAGGERAYLRRFVKGSLWGASYTPVQVETAVVTHGPKIMRYMNGLNSNNPAIWKKLLPTIVQFLAVGPPAIAALDLSGLEFNGLFATRTVRDWALGFPSFLAGISLGSTYLKLCKPAGGLNDKCASCVGADCLAIAASCRTCAVGARVVALNDDVTCKMVLARYAAAHGETEATQFAGTSCGLCSTYGLCVAPIGGAVEGSGMDYSKQAPPASALPTTIQRTGCSDLSRINEYVQFEGVQVTPFWVQLDSRRLPTLAEITAFSTYADCVNPPDNLTCTHVQGGDGSSVRPLGVKLKGLADKVTLPSSNIYLSQARQNVSLTNTGESVELDGVTLTRFRNAETMLAYDEDKVKKGTAVPVDGVQALSFLVGFHAFLSAPVFLFGDKSLTENVEITLYDGVVASQQTLFENGKLKTVYSDRYRTFIDIEPATGKTFRAAKRLQASYALPKSSLDPSKAICDIVWPSVPAEIISPAFYGEESVVLPPARLDNFKKIDAFMKGVLPVMITVIVVGVLMTLVGCLYRRRGVSKVHH</sequence>
<gene>
    <name evidence="8" type="ORF">P43SY_004751</name>
</gene>
<keyword evidence="4 7" id="KW-1133">Transmembrane helix</keyword>
<dbReference type="PANTHER" id="PTHR11923">
    <property type="entry name" value="SCAVENGER RECEPTOR CLASS B TYPE-1 SR-B1"/>
    <property type="match status" value="1"/>
</dbReference>
<evidence type="ECO:0000256" key="3">
    <source>
        <dbReference type="ARBA" id="ARBA00022692"/>
    </source>
</evidence>
<dbReference type="Proteomes" id="UP001209570">
    <property type="component" value="Unassembled WGS sequence"/>
</dbReference>
<proteinExistence type="inferred from homology"/>
<comment type="similarity">
    <text evidence="2">Belongs to the CD36 family.</text>
</comment>
<evidence type="ECO:0000256" key="2">
    <source>
        <dbReference type="ARBA" id="ARBA00010532"/>
    </source>
</evidence>
<dbReference type="InterPro" id="IPR002159">
    <property type="entry name" value="CD36_fam"/>
</dbReference>
<keyword evidence="9" id="KW-1185">Reference proteome</keyword>
<dbReference type="EMBL" id="JAKCXM010000332">
    <property type="protein sequence ID" value="KAJ0395656.1"/>
    <property type="molecule type" value="Genomic_DNA"/>
</dbReference>
<keyword evidence="5 7" id="KW-0472">Membrane</keyword>
<protein>
    <recommendedName>
        <fullName evidence="10">Croquemort-like mating protein M82</fullName>
    </recommendedName>
</protein>
<evidence type="ECO:0000256" key="5">
    <source>
        <dbReference type="ARBA" id="ARBA00023136"/>
    </source>
</evidence>
<feature type="transmembrane region" description="Helical" evidence="7">
    <location>
        <begin position="674"/>
        <end position="696"/>
    </location>
</feature>
<keyword evidence="6" id="KW-0325">Glycoprotein</keyword>
<dbReference type="GO" id="GO:0005737">
    <property type="term" value="C:cytoplasm"/>
    <property type="evidence" value="ECO:0007669"/>
    <property type="project" value="TreeGrafter"/>
</dbReference>
<evidence type="ECO:0008006" key="10">
    <source>
        <dbReference type="Google" id="ProtNLM"/>
    </source>
</evidence>
<dbReference type="PANTHER" id="PTHR11923:SF51">
    <property type="entry name" value="LYSOSOME MEMBRANE PROTEIN 2"/>
    <property type="match status" value="1"/>
</dbReference>
<accession>A0AAD5LWL6</accession>
<evidence type="ECO:0000256" key="7">
    <source>
        <dbReference type="SAM" id="Phobius"/>
    </source>
</evidence>
<evidence type="ECO:0000313" key="9">
    <source>
        <dbReference type="Proteomes" id="UP001209570"/>
    </source>
</evidence>
<organism evidence="8 9">
    <name type="scientific">Pythium insidiosum</name>
    <name type="common">Pythiosis disease agent</name>
    <dbReference type="NCBI Taxonomy" id="114742"/>
    <lineage>
        <taxon>Eukaryota</taxon>
        <taxon>Sar</taxon>
        <taxon>Stramenopiles</taxon>
        <taxon>Oomycota</taxon>
        <taxon>Peronosporomycetes</taxon>
        <taxon>Pythiales</taxon>
        <taxon>Pythiaceae</taxon>
        <taxon>Pythium</taxon>
    </lineage>
</organism>
<keyword evidence="3 7" id="KW-0812">Transmembrane</keyword>
<feature type="transmembrane region" description="Helical" evidence="7">
    <location>
        <begin position="27"/>
        <end position="50"/>
    </location>
</feature>
<comment type="subcellular location">
    <subcellularLocation>
        <location evidence="1">Membrane</location>
    </subcellularLocation>
</comment>
<evidence type="ECO:0000256" key="6">
    <source>
        <dbReference type="ARBA" id="ARBA00023180"/>
    </source>
</evidence>
<dbReference type="AlphaFoldDB" id="A0AAD5LWL6"/>
<dbReference type="GO" id="GO:0016020">
    <property type="term" value="C:membrane"/>
    <property type="evidence" value="ECO:0007669"/>
    <property type="project" value="UniProtKB-SubCell"/>
</dbReference>
<name>A0AAD5LWL6_PYTIN</name>
<dbReference type="PRINTS" id="PR01609">
    <property type="entry name" value="CD36FAMILY"/>
</dbReference>
<reference evidence="8" key="1">
    <citation type="submission" date="2021-12" db="EMBL/GenBank/DDBJ databases">
        <title>Prjna785345.</title>
        <authorList>
            <person name="Rujirawat T."/>
            <person name="Krajaejun T."/>
        </authorList>
    </citation>
    <scope>NUCLEOTIDE SEQUENCE</scope>
    <source>
        <strain evidence="8">Pi057C3</strain>
    </source>
</reference>
<evidence type="ECO:0000256" key="4">
    <source>
        <dbReference type="ARBA" id="ARBA00022989"/>
    </source>
</evidence>
<comment type="caution">
    <text evidence="8">The sequence shown here is derived from an EMBL/GenBank/DDBJ whole genome shotgun (WGS) entry which is preliminary data.</text>
</comment>